<keyword evidence="2" id="KW-1185">Reference proteome</keyword>
<name>A0ABR3NBQ0_9TELE</name>
<comment type="caution">
    <text evidence="1">The sequence shown here is derived from an EMBL/GenBank/DDBJ whole genome shotgun (WGS) entry which is preliminary data.</text>
</comment>
<sequence length="202" mass="22724">MIKAKQCEPELLTCRPSGAQTINTGGGGQRSHLRVGHGAVRWAQRGSSVLFEGMEKQTDEEIVAGWRGITWGKLSLQLSAELLPLPRRSLLLSFPLSLPLCLGPLATRSHASLHQSRQREGTDRQTDRCEVDSAVLLNKERKKMRTERRERGERTAPLLPVSLSLFLSLSPNVCDNLSLLLAQLTNYLQENEFFRYGFVLWE</sequence>
<organism evidence="1 2">
    <name type="scientific">Cirrhinus molitorella</name>
    <name type="common">mud carp</name>
    <dbReference type="NCBI Taxonomy" id="172907"/>
    <lineage>
        <taxon>Eukaryota</taxon>
        <taxon>Metazoa</taxon>
        <taxon>Chordata</taxon>
        <taxon>Craniata</taxon>
        <taxon>Vertebrata</taxon>
        <taxon>Euteleostomi</taxon>
        <taxon>Actinopterygii</taxon>
        <taxon>Neopterygii</taxon>
        <taxon>Teleostei</taxon>
        <taxon>Ostariophysi</taxon>
        <taxon>Cypriniformes</taxon>
        <taxon>Cyprinidae</taxon>
        <taxon>Labeoninae</taxon>
        <taxon>Labeonini</taxon>
        <taxon>Cirrhinus</taxon>
    </lineage>
</organism>
<reference evidence="1 2" key="1">
    <citation type="submission" date="2023-09" db="EMBL/GenBank/DDBJ databases">
        <authorList>
            <person name="Wang M."/>
        </authorList>
    </citation>
    <scope>NUCLEOTIDE SEQUENCE [LARGE SCALE GENOMIC DNA]</scope>
    <source>
        <strain evidence="1">GT-2023</strain>
        <tissue evidence="1">Liver</tissue>
    </source>
</reference>
<dbReference type="EMBL" id="JAYMGO010000005">
    <property type="protein sequence ID" value="KAL1274363.1"/>
    <property type="molecule type" value="Genomic_DNA"/>
</dbReference>
<proteinExistence type="predicted"/>
<gene>
    <name evidence="1" type="ORF">QQF64_027177</name>
</gene>
<protein>
    <submittedName>
        <fullName evidence="1">Uncharacterized protein</fullName>
    </submittedName>
</protein>
<dbReference type="Proteomes" id="UP001558613">
    <property type="component" value="Unassembled WGS sequence"/>
</dbReference>
<evidence type="ECO:0000313" key="2">
    <source>
        <dbReference type="Proteomes" id="UP001558613"/>
    </source>
</evidence>
<evidence type="ECO:0000313" key="1">
    <source>
        <dbReference type="EMBL" id="KAL1274363.1"/>
    </source>
</evidence>
<accession>A0ABR3NBQ0</accession>